<dbReference type="InterPro" id="IPR006370">
    <property type="entry name" value="HB_polyprenyltransferase-like"/>
</dbReference>
<sequence>MSSRNEPISKLKPRWQYYFELTRLGGFPFGTQFIFWPSAWGVGMAAYSKDLPMESFITHTVMFALGSTVLHAAACVLNDICDRHIDRKVERTKHRPLASGVVSVSGATALLFSFLSATLVMLSFANSDVFMYALVGIFPLHGLYPLMKRWTSWPQIWLGLAMGWGLFPGWISVNQNLKYDVIGVFYLGSVCWTVVYDTIYACQDRKDDLRAGVGSAAVILGSWVRPILAIFASTFIACMIYAGIHNHNGPYFFTVSVGGAALFFLWVFSTWKVDDNEDCLSKITANGNMGVIIWSGIFLDYYLK</sequence>
<dbReference type="PROSITE" id="PS00943">
    <property type="entry name" value="UBIA"/>
    <property type="match status" value="1"/>
</dbReference>
<keyword evidence="9" id="KW-0831">Ubiquinone biosynthesis</keyword>
<evidence type="ECO:0000256" key="7">
    <source>
        <dbReference type="ARBA" id="ARBA00022989"/>
    </source>
</evidence>
<feature type="transmembrane region" description="Helical" evidence="9">
    <location>
        <begin position="250"/>
        <end position="271"/>
    </location>
</feature>
<evidence type="ECO:0000256" key="4">
    <source>
        <dbReference type="ARBA" id="ARBA00005985"/>
    </source>
</evidence>
<dbReference type="InterPro" id="IPR044878">
    <property type="entry name" value="UbiA_sf"/>
</dbReference>
<evidence type="ECO:0000256" key="6">
    <source>
        <dbReference type="ARBA" id="ARBA00022692"/>
    </source>
</evidence>
<comment type="subcellular location">
    <subcellularLocation>
        <location evidence="2">Membrane</location>
        <topology evidence="2">Multi-pass membrane protein</topology>
    </subcellularLocation>
    <subcellularLocation>
        <location evidence="9">Mitochondrion inner membrane</location>
        <topology evidence="9">Multi-pass membrane protein</topology>
        <orientation evidence="9">Matrix side</orientation>
    </subcellularLocation>
</comment>
<keyword evidence="9" id="KW-0414">Isoprene biosynthesis</keyword>
<gene>
    <name evidence="10" type="ORF">DFH07DRAFT_901487</name>
</gene>
<feature type="transmembrane region" description="Helical" evidence="9">
    <location>
        <begin position="283"/>
        <end position="303"/>
    </location>
</feature>
<feature type="transmembrane region" description="Helical" evidence="9">
    <location>
        <begin position="21"/>
        <end position="44"/>
    </location>
</feature>
<comment type="pathway">
    <text evidence="9">Cofactor biosynthesis; ubiquinone biosynthesis.</text>
</comment>
<dbReference type="FunFam" id="1.10.357.140:FF:000008">
    <property type="entry name" value="4-hydroxybenzoate octaprenyltransferase"/>
    <property type="match status" value="1"/>
</dbReference>
<feature type="transmembrane region" description="Helical" evidence="9">
    <location>
        <begin position="153"/>
        <end position="171"/>
    </location>
</feature>
<evidence type="ECO:0000256" key="2">
    <source>
        <dbReference type="ARBA" id="ARBA00004141"/>
    </source>
</evidence>
<protein>
    <recommendedName>
        <fullName evidence="9">4-hydroxybenzoate polyprenyltransferase, mitochondrial</fullName>
        <shortName evidence="9">4-HB polyprenyltransferase</shortName>
        <ecNumber evidence="9">2.5.1.39</ecNumber>
    </recommendedName>
    <alternativeName>
        <fullName evidence="9">Para-hydroxybenzoate--polyprenyltransferase</fullName>
        <shortName evidence="9">PHB:PPT</shortName>
        <shortName evidence="9">PHB:polyprenyltransferase</shortName>
    </alternativeName>
</protein>
<dbReference type="Proteomes" id="UP001215280">
    <property type="component" value="Unassembled WGS sequence"/>
</dbReference>
<evidence type="ECO:0000256" key="9">
    <source>
        <dbReference type="HAMAP-Rule" id="MF_03189"/>
    </source>
</evidence>
<dbReference type="GO" id="GO:0006744">
    <property type="term" value="P:ubiquinone biosynthetic process"/>
    <property type="evidence" value="ECO:0007669"/>
    <property type="project" value="UniProtKB-UniRule"/>
</dbReference>
<keyword evidence="9" id="KW-0496">Mitochondrion</keyword>
<keyword evidence="7 9" id="KW-1133">Transmembrane helix</keyword>
<keyword evidence="9" id="KW-0999">Mitochondrion inner membrane</keyword>
<feature type="transmembrane region" description="Helical" evidence="9">
    <location>
        <begin position="223"/>
        <end position="244"/>
    </location>
</feature>
<feature type="transmembrane region" description="Helical" evidence="9">
    <location>
        <begin position="129"/>
        <end position="146"/>
    </location>
</feature>
<dbReference type="EC" id="2.5.1.39" evidence="9"/>
<dbReference type="AlphaFoldDB" id="A0AAD7K3U8"/>
<dbReference type="GO" id="GO:0008299">
    <property type="term" value="P:isoprenoid biosynthetic process"/>
    <property type="evidence" value="ECO:0007669"/>
    <property type="project" value="UniProtKB-UniRule"/>
</dbReference>
<dbReference type="PANTHER" id="PTHR11048:SF28">
    <property type="entry name" value="4-HYDROXYBENZOATE POLYPRENYLTRANSFERASE, MITOCHONDRIAL"/>
    <property type="match status" value="1"/>
</dbReference>
<dbReference type="InterPro" id="IPR030470">
    <property type="entry name" value="UbiA_prenylTrfase_CS"/>
</dbReference>
<keyword evidence="8 9" id="KW-0472">Membrane</keyword>
<feature type="transmembrane region" description="Helical" evidence="9">
    <location>
        <begin position="183"/>
        <end position="202"/>
    </location>
</feature>
<name>A0AAD7K3U8_9AGAR</name>
<dbReference type="CDD" id="cd13959">
    <property type="entry name" value="PT_UbiA_COQ2"/>
    <property type="match status" value="1"/>
</dbReference>
<evidence type="ECO:0000256" key="8">
    <source>
        <dbReference type="ARBA" id="ARBA00023136"/>
    </source>
</evidence>
<dbReference type="GO" id="GO:0008412">
    <property type="term" value="F:4-hydroxybenzoate polyprenyltransferase activity"/>
    <property type="evidence" value="ECO:0007669"/>
    <property type="project" value="UniProtKB-EC"/>
</dbReference>
<keyword evidence="11" id="KW-1185">Reference proteome</keyword>
<proteinExistence type="inferred from homology"/>
<comment type="cofactor">
    <cofactor evidence="1 9">
        <name>Mg(2+)</name>
        <dbReference type="ChEBI" id="CHEBI:18420"/>
    </cofactor>
</comment>
<evidence type="ECO:0000313" key="10">
    <source>
        <dbReference type="EMBL" id="KAJ7777622.1"/>
    </source>
</evidence>
<organism evidence="10 11">
    <name type="scientific">Mycena maculata</name>
    <dbReference type="NCBI Taxonomy" id="230809"/>
    <lineage>
        <taxon>Eukaryota</taxon>
        <taxon>Fungi</taxon>
        <taxon>Dikarya</taxon>
        <taxon>Basidiomycota</taxon>
        <taxon>Agaricomycotina</taxon>
        <taxon>Agaricomycetes</taxon>
        <taxon>Agaricomycetidae</taxon>
        <taxon>Agaricales</taxon>
        <taxon>Marasmiineae</taxon>
        <taxon>Mycenaceae</taxon>
        <taxon>Mycena</taxon>
    </lineage>
</organism>
<dbReference type="Pfam" id="PF01040">
    <property type="entry name" value="UbiA"/>
    <property type="match status" value="1"/>
</dbReference>
<comment type="caution">
    <text evidence="10">The sequence shown here is derived from an EMBL/GenBank/DDBJ whole genome shotgun (WGS) entry which is preliminary data.</text>
</comment>
<evidence type="ECO:0000256" key="3">
    <source>
        <dbReference type="ARBA" id="ARBA00005179"/>
    </source>
</evidence>
<dbReference type="EMBL" id="JARJLG010000010">
    <property type="protein sequence ID" value="KAJ7777622.1"/>
    <property type="molecule type" value="Genomic_DNA"/>
</dbReference>
<keyword evidence="5 9" id="KW-0808">Transferase</keyword>
<feature type="transmembrane region" description="Helical" evidence="9">
    <location>
        <begin position="97"/>
        <end position="123"/>
    </location>
</feature>
<comment type="catalytic activity">
    <reaction evidence="9">
        <text>an all-trans-polyprenyl diphosphate + 4-hydroxybenzoate = a 4-hydroxy-3-(all-trans-polyprenyl)benzoate + diphosphate</text>
        <dbReference type="Rhea" id="RHEA:44504"/>
        <dbReference type="Rhea" id="RHEA-COMP:9514"/>
        <dbReference type="Rhea" id="RHEA-COMP:9564"/>
        <dbReference type="ChEBI" id="CHEBI:17879"/>
        <dbReference type="ChEBI" id="CHEBI:33019"/>
        <dbReference type="ChEBI" id="CHEBI:58914"/>
        <dbReference type="ChEBI" id="CHEBI:78396"/>
        <dbReference type="EC" id="2.5.1.39"/>
    </reaction>
</comment>
<evidence type="ECO:0000256" key="1">
    <source>
        <dbReference type="ARBA" id="ARBA00001946"/>
    </source>
</evidence>
<dbReference type="Gene3D" id="1.10.357.140">
    <property type="entry name" value="UbiA prenyltransferase"/>
    <property type="match status" value="1"/>
</dbReference>
<dbReference type="GO" id="GO:0005743">
    <property type="term" value="C:mitochondrial inner membrane"/>
    <property type="evidence" value="ECO:0007669"/>
    <property type="project" value="UniProtKB-SubCell"/>
</dbReference>
<comment type="function">
    <text evidence="9">Catalyzes the prenylation of para-hydroxybenzoate (PHB) with an all-trans polyprenyl group. Mediates the second step in the final reaction sequence of coenzyme Q (CoQ) biosynthesis, which is the condensation of the polyisoprenoid side chain with PHB, generating the first membrane-bound Q intermediate.</text>
</comment>
<dbReference type="InterPro" id="IPR000537">
    <property type="entry name" value="UbiA_prenyltransferase"/>
</dbReference>
<dbReference type="InterPro" id="IPR039653">
    <property type="entry name" value="Prenyltransferase"/>
</dbReference>
<feature type="transmembrane region" description="Helical" evidence="9">
    <location>
        <begin position="56"/>
        <end position="77"/>
    </location>
</feature>
<evidence type="ECO:0000256" key="5">
    <source>
        <dbReference type="ARBA" id="ARBA00022679"/>
    </source>
</evidence>
<keyword evidence="6 9" id="KW-0812">Transmembrane</keyword>
<dbReference type="PANTHER" id="PTHR11048">
    <property type="entry name" value="PRENYLTRANSFERASES"/>
    <property type="match status" value="1"/>
</dbReference>
<dbReference type="FunFam" id="1.20.120.1780:FF:000001">
    <property type="entry name" value="4-hydroxybenzoate octaprenyltransferase"/>
    <property type="match status" value="1"/>
</dbReference>
<accession>A0AAD7K3U8</accession>
<comment type="similarity">
    <text evidence="4 9">Belongs to the UbiA prenyltransferase family.</text>
</comment>
<comment type="pathway">
    <text evidence="3">Secondary metabolite biosynthesis.</text>
</comment>
<dbReference type="HAMAP" id="MF_01635">
    <property type="entry name" value="UbiA"/>
    <property type="match status" value="1"/>
</dbReference>
<evidence type="ECO:0000313" key="11">
    <source>
        <dbReference type="Proteomes" id="UP001215280"/>
    </source>
</evidence>
<reference evidence="10" key="1">
    <citation type="submission" date="2023-03" db="EMBL/GenBank/DDBJ databases">
        <title>Massive genome expansion in bonnet fungi (Mycena s.s.) driven by repeated elements and novel gene families across ecological guilds.</title>
        <authorList>
            <consortium name="Lawrence Berkeley National Laboratory"/>
            <person name="Harder C.B."/>
            <person name="Miyauchi S."/>
            <person name="Viragh M."/>
            <person name="Kuo A."/>
            <person name="Thoen E."/>
            <person name="Andreopoulos B."/>
            <person name="Lu D."/>
            <person name="Skrede I."/>
            <person name="Drula E."/>
            <person name="Henrissat B."/>
            <person name="Morin E."/>
            <person name="Kohler A."/>
            <person name="Barry K."/>
            <person name="LaButti K."/>
            <person name="Morin E."/>
            <person name="Salamov A."/>
            <person name="Lipzen A."/>
            <person name="Mereny Z."/>
            <person name="Hegedus B."/>
            <person name="Baldrian P."/>
            <person name="Stursova M."/>
            <person name="Weitz H."/>
            <person name="Taylor A."/>
            <person name="Grigoriev I.V."/>
            <person name="Nagy L.G."/>
            <person name="Martin F."/>
            <person name="Kauserud H."/>
        </authorList>
    </citation>
    <scope>NUCLEOTIDE SEQUENCE</scope>
    <source>
        <strain evidence="10">CBHHK188m</strain>
    </source>
</reference>